<proteinExistence type="predicted"/>
<evidence type="ECO:0000313" key="2">
    <source>
        <dbReference type="EMBL" id="GAA5104381.1"/>
    </source>
</evidence>
<accession>A0ABP9MZ38</accession>
<organism evidence="2 3">
    <name type="scientific">Orbus sasakiae</name>
    <dbReference type="NCBI Taxonomy" id="1078475"/>
    <lineage>
        <taxon>Bacteria</taxon>
        <taxon>Pseudomonadati</taxon>
        <taxon>Pseudomonadota</taxon>
        <taxon>Gammaproteobacteria</taxon>
        <taxon>Orbales</taxon>
        <taxon>Orbaceae</taxon>
        <taxon>Orbus</taxon>
    </lineage>
</organism>
<evidence type="ECO:0000256" key="1">
    <source>
        <dbReference type="SAM" id="Phobius"/>
    </source>
</evidence>
<dbReference type="Proteomes" id="UP001500171">
    <property type="component" value="Unassembled WGS sequence"/>
</dbReference>
<keyword evidence="1" id="KW-0472">Membrane</keyword>
<protein>
    <recommendedName>
        <fullName evidence="4">NADH dehydrogenase subunit 4L</fullName>
    </recommendedName>
</protein>
<keyword evidence="1" id="KW-1133">Transmembrane helix</keyword>
<comment type="caution">
    <text evidence="2">The sequence shown here is derived from an EMBL/GenBank/DDBJ whole genome shotgun (WGS) entry which is preliminary data.</text>
</comment>
<reference evidence="3" key="1">
    <citation type="journal article" date="2019" name="Int. J. Syst. Evol. Microbiol.">
        <title>The Global Catalogue of Microorganisms (GCM) 10K type strain sequencing project: providing services to taxonomists for standard genome sequencing and annotation.</title>
        <authorList>
            <consortium name="The Broad Institute Genomics Platform"/>
            <consortium name="The Broad Institute Genome Sequencing Center for Infectious Disease"/>
            <person name="Wu L."/>
            <person name="Ma J."/>
        </authorList>
    </citation>
    <scope>NUCLEOTIDE SEQUENCE [LARGE SCALE GENOMIC DNA]</scope>
    <source>
        <strain evidence="3">JCM 18050</strain>
    </source>
</reference>
<sequence>MKIFMIIFMIMVVIVELFILVGCSLTVKYQVEMTTDTSEMLGAVYSILDTLGMIIIFNLLYLVVMYILYFKKTKRG</sequence>
<evidence type="ECO:0008006" key="4">
    <source>
        <dbReference type="Google" id="ProtNLM"/>
    </source>
</evidence>
<evidence type="ECO:0000313" key="3">
    <source>
        <dbReference type="Proteomes" id="UP001500171"/>
    </source>
</evidence>
<feature type="transmembrane region" description="Helical" evidence="1">
    <location>
        <begin position="47"/>
        <end position="70"/>
    </location>
</feature>
<keyword evidence="3" id="KW-1185">Reference proteome</keyword>
<feature type="transmembrane region" description="Helical" evidence="1">
    <location>
        <begin position="7"/>
        <end position="27"/>
    </location>
</feature>
<gene>
    <name evidence="2" type="ORF">GCM10023211_01910</name>
</gene>
<dbReference type="EMBL" id="BAABHY010000001">
    <property type="protein sequence ID" value="GAA5104381.1"/>
    <property type="molecule type" value="Genomic_DNA"/>
</dbReference>
<keyword evidence="1" id="KW-0812">Transmembrane</keyword>
<name>A0ABP9MZ38_9GAMM</name>